<name>A0A1F6NJU7_9BACT</name>
<feature type="domain" description="Manganese/iron superoxide dismutase C-terminal" evidence="8">
    <location>
        <begin position="98"/>
        <end position="190"/>
    </location>
</feature>
<evidence type="ECO:0000256" key="4">
    <source>
        <dbReference type="ARBA" id="ARBA00023002"/>
    </source>
</evidence>
<dbReference type="InterPro" id="IPR036324">
    <property type="entry name" value="Mn/Fe_SOD_N_sf"/>
</dbReference>
<feature type="binding site" evidence="5">
    <location>
        <position position="26"/>
    </location>
    <ligand>
        <name>Mn(2+)</name>
        <dbReference type="ChEBI" id="CHEBI:29035"/>
    </ligand>
</feature>
<dbReference type="InterPro" id="IPR019833">
    <property type="entry name" value="Mn/Fe_SOD_BS"/>
</dbReference>
<sequence length="192" mass="22390">MYTLSPLPYAFDALEPHLDAATMQIHHDKHHQTYCDNFNKVMANYPELSDRSAEEILRDLNTLPVSEEDRKKIRNMGGGYVNHNFFWQIMDPTNQKNETLTAEIEDTFVSVEKFKELFIQTAVGHFASGWAWLARDENNALKIYTLPNQDSPLTLGHTPLLTLDVWEHAYYLKYQNLRADFVTAWWNVVKII</sequence>
<comment type="catalytic activity">
    <reaction evidence="6">
        <text>2 superoxide + 2 H(+) = H2O2 + O2</text>
        <dbReference type="Rhea" id="RHEA:20696"/>
        <dbReference type="ChEBI" id="CHEBI:15378"/>
        <dbReference type="ChEBI" id="CHEBI:15379"/>
        <dbReference type="ChEBI" id="CHEBI:16240"/>
        <dbReference type="ChEBI" id="CHEBI:18421"/>
        <dbReference type="EC" id="1.15.1.1"/>
    </reaction>
</comment>
<feature type="binding site" evidence="5">
    <location>
        <position position="83"/>
    </location>
    <ligand>
        <name>Mn(2+)</name>
        <dbReference type="ChEBI" id="CHEBI:29035"/>
    </ligand>
</feature>
<dbReference type="PANTHER" id="PTHR43595:SF2">
    <property type="entry name" value="SMALL RIBOSOMAL SUBUNIT PROTEIN MS42"/>
    <property type="match status" value="1"/>
</dbReference>
<dbReference type="AlphaFoldDB" id="A0A1F6NJU7"/>
<comment type="similarity">
    <text evidence="1 6">Belongs to the iron/manganese superoxide dismutase family.</text>
</comment>
<dbReference type="GO" id="GO:0046872">
    <property type="term" value="F:metal ion binding"/>
    <property type="evidence" value="ECO:0007669"/>
    <property type="project" value="UniProtKB-KW"/>
</dbReference>
<reference evidence="9 10" key="1">
    <citation type="journal article" date="2016" name="Nat. Commun.">
        <title>Thousands of microbial genomes shed light on interconnected biogeochemical processes in an aquifer system.</title>
        <authorList>
            <person name="Anantharaman K."/>
            <person name="Brown C.T."/>
            <person name="Hug L.A."/>
            <person name="Sharon I."/>
            <person name="Castelle C.J."/>
            <person name="Probst A.J."/>
            <person name="Thomas B.C."/>
            <person name="Singh A."/>
            <person name="Wilkins M.J."/>
            <person name="Karaoz U."/>
            <person name="Brodie E.L."/>
            <person name="Williams K.H."/>
            <person name="Hubbard S.S."/>
            <person name="Banfield J.F."/>
        </authorList>
    </citation>
    <scope>NUCLEOTIDE SEQUENCE [LARGE SCALE GENOMIC DNA]</scope>
</reference>
<keyword evidence="4 6" id="KW-0560">Oxidoreductase</keyword>
<dbReference type="SUPFAM" id="SSF46609">
    <property type="entry name" value="Fe,Mn superoxide dismutase (SOD), N-terminal domain"/>
    <property type="match status" value="1"/>
</dbReference>
<feature type="domain" description="Manganese/iron superoxide dismutase N-terminal" evidence="7">
    <location>
        <begin position="2"/>
        <end position="90"/>
    </location>
</feature>
<evidence type="ECO:0000313" key="9">
    <source>
        <dbReference type="EMBL" id="OGH84336.1"/>
    </source>
</evidence>
<evidence type="ECO:0000256" key="2">
    <source>
        <dbReference type="ARBA" id="ARBA00012682"/>
    </source>
</evidence>
<dbReference type="InterPro" id="IPR001189">
    <property type="entry name" value="Mn/Fe_SOD"/>
</dbReference>
<evidence type="ECO:0000256" key="6">
    <source>
        <dbReference type="RuleBase" id="RU000414"/>
    </source>
</evidence>
<gene>
    <name evidence="9" type="ORF">A2261_02590</name>
</gene>
<dbReference type="InterPro" id="IPR019832">
    <property type="entry name" value="Mn/Fe_SOD_C"/>
</dbReference>
<evidence type="ECO:0000256" key="3">
    <source>
        <dbReference type="ARBA" id="ARBA00022723"/>
    </source>
</evidence>
<dbReference type="InterPro" id="IPR019831">
    <property type="entry name" value="Mn/Fe_SOD_N"/>
</dbReference>
<evidence type="ECO:0000256" key="5">
    <source>
        <dbReference type="PIRSR" id="PIRSR000349-1"/>
    </source>
</evidence>
<keyword evidence="3 5" id="KW-0479">Metal-binding</keyword>
<feature type="binding site" evidence="5">
    <location>
        <position position="168"/>
    </location>
    <ligand>
        <name>Mn(2+)</name>
        <dbReference type="ChEBI" id="CHEBI:29035"/>
    </ligand>
</feature>
<protein>
    <recommendedName>
        <fullName evidence="2 6">Superoxide dismutase</fullName>
        <ecNumber evidence="2 6">1.15.1.1</ecNumber>
    </recommendedName>
</protein>
<organism evidence="9 10">
    <name type="scientific">Candidatus Magasanikbacteria bacterium RIFOXYA2_FULL_44_8</name>
    <dbReference type="NCBI Taxonomy" id="1798696"/>
    <lineage>
        <taxon>Bacteria</taxon>
        <taxon>Candidatus Magasanikiibacteriota</taxon>
    </lineage>
</organism>
<dbReference type="PROSITE" id="PS00088">
    <property type="entry name" value="SOD_MN"/>
    <property type="match status" value="1"/>
</dbReference>
<dbReference type="GO" id="GO:0004784">
    <property type="term" value="F:superoxide dismutase activity"/>
    <property type="evidence" value="ECO:0007669"/>
    <property type="project" value="UniProtKB-EC"/>
</dbReference>
<dbReference type="Pfam" id="PF00081">
    <property type="entry name" value="Sod_Fe_N"/>
    <property type="match status" value="1"/>
</dbReference>
<dbReference type="EC" id="1.15.1.1" evidence="2 6"/>
<dbReference type="Gene3D" id="3.55.40.20">
    <property type="entry name" value="Iron/manganese superoxide dismutase, C-terminal domain"/>
    <property type="match status" value="1"/>
</dbReference>
<dbReference type="Gene3D" id="1.10.287.990">
    <property type="entry name" value="Fe,Mn superoxide dismutase (SOD) domain"/>
    <property type="match status" value="1"/>
</dbReference>
<evidence type="ECO:0000259" key="7">
    <source>
        <dbReference type="Pfam" id="PF00081"/>
    </source>
</evidence>
<proteinExistence type="inferred from homology"/>
<dbReference type="PRINTS" id="PR01703">
    <property type="entry name" value="MNSODISMTASE"/>
</dbReference>
<dbReference type="GO" id="GO:0005737">
    <property type="term" value="C:cytoplasm"/>
    <property type="evidence" value="ECO:0007669"/>
    <property type="project" value="TreeGrafter"/>
</dbReference>
<dbReference type="InterPro" id="IPR036314">
    <property type="entry name" value="SOD_C_sf"/>
</dbReference>
<feature type="binding site" evidence="5">
    <location>
        <position position="164"/>
    </location>
    <ligand>
        <name>Mn(2+)</name>
        <dbReference type="ChEBI" id="CHEBI:29035"/>
    </ligand>
</feature>
<comment type="function">
    <text evidence="6">Destroys radicals which are normally produced within the cells and which are toxic to biological systems.</text>
</comment>
<evidence type="ECO:0000313" key="10">
    <source>
        <dbReference type="Proteomes" id="UP000177803"/>
    </source>
</evidence>
<dbReference type="PIRSF" id="PIRSF000349">
    <property type="entry name" value="SODismutase"/>
    <property type="match status" value="1"/>
</dbReference>
<dbReference type="SUPFAM" id="SSF54719">
    <property type="entry name" value="Fe,Mn superoxide dismutase (SOD), C-terminal domain"/>
    <property type="match status" value="1"/>
</dbReference>
<accession>A0A1F6NJU7</accession>
<evidence type="ECO:0000259" key="8">
    <source>
        <dbReference type="Pfam" id="PF02777"/>
    </source>
</evidence>
<dbReference type="PANTHER" id="PTHR43595">
    <property type="entry name" value="37S RIBOSOMAL PROTEIN S26, MITOCHONDRIAL"/>
    <property type="match status" value="1"/>
</dbReference>
<dbReference type="Pfam" id="PF02777">
    <property type="entry name" value="Sod_Fe_C"/>
    <property type="match status" value="1"/>
</dbReference>
<dbReference type="EMBL" id="MFQR01000028">
    <property type="protein sequence ID" value="OGH84336.1"/>
    <property type="molecule type" value="Genomic_DNA"/>
</dbReference>
<dbReference type="Proteomes" id="UP000177803">
    <property type="component" value="Unassembled WGS sequence"/>
</dbReference>
<evidence type="ECO:0000256" key="1">
    <source>
        <dbReference type="ARBA" id="ARBA00008714"/>
    </source>
</evidence>
<comment type="caution">
    <text evidence="9">The sequence shown here is derived from an EMBL/GenBank/DDBJ whole genome shotgun (WGS) entry which is preliminary data.</text>
</comment>